<dbReference type="InterPro" id="IPR039420">
    <property type="entry name" value="WalR-like"/>
</dbReference>
<dbReference type="CDD" id="cd18159">
    <property type="entry name" value="REC_OmpR_NsrR-like"/>
    <property type="match status" value="1"/>
</dbReference>
<dbReference type="SMART" id="SM00448">
    <property type="entry name" value="REC"/>
    <property type="match status" value="1"/>
</dbReference>
<feature type="modified residue" description="4-aspartylphosphate" evidence="6">
    <location>
        <position position="52"/>
    </location>
</feature>
<dbReference type="PANTHER" id="PTHR48111:SF43">
    <property type="entry name" value="STAGE 0 SPORULATION PROTEIN A HOMOLOG"/>
    <property type="match status" value="1"/>
</dbReference>
<feature type="domain" description="OmpR/PhoB-type" evidence="9">
    <location>
        <begin position="127"/>
        <end position="224"/>
    </location>
</feature>
<dbReference type="GO" id="GO:0000156">
    <property type="term" value="F:phosphorelay response regulator activity"/>
    <property type="evidence" value="ECO:0007669"/>
    <property type="project" value="TreeGrafter"/>
</dbReference>
<evidence type="ECO:0000256" key="7">
    <source>
        <dbReference type="PROSITE-ProRule" id="PRU01091"/>
    </source>
</evidence>
<dbReference type="PROSITE" id="PS51755">
    <property type="entry name" value="OMPR_PHOB"/>
    <property type="match status" value="1"/>
</dbReference>
<dbReference type="SUPFAM" id="SSF52172">
    <property type="entry name" value="CheY-like"/>
    <property type="match status" value="1"/>
</dbReference>
<keyword evidence="2" id="KW-0805">Transcription regulation</keyword>
<dbReference type="OrthoDB" id="9790442at2"/>
<gene>
    <name evidence="10" type="ORF">BS101_02220</name>
</gene>
<dbReference type="Gene3D" id="3.40.50.2300">
    <property type="match status" value="1"/>
</dbReference>
<dbReference type="AlphaFoldDB" id="A0A1L5F3Q6"/>
<dbReference type="InterPro" id="IPR001867">
    <property type="entry name" value="OmpR/PhoB-type_DNA-bd"/>
</dbReference>
<evidence type="ECO:0000256" key="6">
    <source>
        <dbReference type="PROSITE-ProRule" id="PRU00169"/>
    </source>
</evidence>
<dbReference type="Proteomes" id="UP000184604">
    <property type="component" value="Chromosome"/>
</dbReference>
<keyword evidence="3 7" id="KW-0238">DNA-binding</keyword>
<dbReference type="InterPro" id="IPR011006">
    <property type="entry name" value="CheY-like_superfamily"/>
</dbReference>
<dbReference type="InterPro" id="IPR016032">
    <property type="entry name" value="Sig_transdc_resp-reg_C-effctor"/>
</dbReference>
<dbReference type="PANTHER" id="PTHR48111">
    <property type="entry name" value="REGULATOR OF RPOS"/>
    <property type="match status" value="1"/>
</dbReference>
<dbReference type="CDD" id="cd00383">
    <property type="entry name" value="trans_reg_C"/>
    <property type="match status" value="1"/>
</dbReference>
<protein>
    <recommendedName>
        <fullName evidence="1">Stage 0 sporulation protein A homolog</fullName>
    </recommendedName>
</protein>
<evidence type="ECO:0000256" key="3">
    <source>
        <dbReference type="ARBA" id="ARBA00023125"/>
    </source>
</evidence>
<organism evidence="10 11">
    <name type="scientific">Clostridium kluyveri</name>
    <dbReference type="NCBI Taxonomy" id="1534"/>
    <lineage>
        <taxon>Bacteria</taxon>
        <taxon>Bacillati</taxon>
        <taxon>Bacillota</taxon>
        <taxon>Clostridia</taxon>
        <taxon>Eubacteriales</taxon>
        <taxon>Clostridiaceae</taxon>
        <taxon>Clostridium</taxon>
    </lineage>
</organism>
<evidence type="ECO:0000313" key="11">
    <source>
        <dbReference type="Proteomes" id="UP000184604"/>
    </source>
</evidence>
<evidence type="ECO:0000256" key="1">
    <source>
        <dbReference type="ARBA" id="ARBA00018672"/>
    </source>
</evidence>
<dbReference type="GO" id="GO:0005829">
    <property type="term" value="C:cytosol"/>
    <property type="evidence" value="ECO:0007669"/>
    <property type="project" value="TreeGrafter"/>
</dbReference>
<evidence type="ECO:0000256" key="5">
    <source>
        <dbReference type="ARBA" id="ARBA00024867"/>
    </source>
</evidence>
<keyword evidence="6" id="KW-0597">Phosphoprotein</keyword>
<evidence type="ECO:0000313" key="10">
    <source>
        <dbReference type="EMBL" id="APM37651.1"/>
    </source>
</evidence>
<evidence type="ECO:0000256" key="2">
    <source>
        <dbReference type="ARBA" id="ARBA00023015"/>
    </source>
</evidence>
<dbReference type="Gene3D" id="1.10.10.10">
    <property type="entry name" value="Winged helix-like DNA-binding domain superfamily/Winged helix DNA-binding domain"/>
    <property type="match status" value="1"/>
</dbReference>
<dbReference type="GO" id="GO:0032993">
    <property type="term" value="C:protein-DNA complex"/>
    <property type="evidence" value="ECO:0007669"/>
    <property type="project" value="TreeGrafter"/>
</dbReference>
<evidence type="ECO:0000259" key="8">
    <source>
        <dbReference type="PROSITE" id="PS50110"/>
    </source>
</evidence>
<name>A0A1L5F3Q6_CLOKL</name>
<dbReference type="Pfam" id="PF00486">
    <property type="entry name" value="Trans_reg_C"/>
    <property type="match status" value="1"/>
</dbReference>
<dbReference type="SMART" id="SM00862">
    <property type="entry name" value="Trans_reg_C"/>
    <property type="match status" value="1"/>
</dbReference>
<dbReference type="InterPro" id="IPR036388">
    <property type="entry name" value="WH-like_DNA-bd_sf"/>
</dbReference>
<evidence type="ECO:0000259" key="9">
    <source>
        <dbReference type="PROSITE" id="PS51755"/>
    </source>
</evidence>
<keyword evidence="4" id="KW-0804">Transcription</keyword>
<dbReference type="GO" id="GO:0006355">
    <property type="term" value="P:regulation of DNA-templated transcription"/>
    <property type="evidence" value="ECO:0007669"/>
    <property type="project" value="InterPro"/>
</dbReference>
<dbReference type="SUPFAM" id="SSF46894">
    <property type="entry name" value="C-terminal effector domain of the bipartite response regulators"/>
    <property type="match status" value="1"/>
</dbReference>
<dbReference type="InterPro" id="IPR001789">
    <property type="entry name" value="Sig_transdc_resp-reg_receiver"/>
</dbReference>
<feature type="domain" description="Response regulatory" evidence="8">
    <location>
        <begin position="3"/>
        <end position="116"/>
    </location>
</feature>
<dbReference type="Gene3D" id="6.10.250.690">
    <property type="match status" value="1"/>
</dbReference>
<dbReference type="GO" id="GO:0000976">
    <property type="term" value="F:transcription cis-regulatory region binding"/>
    <property type="evidence" value="ECO:0007669"/>
    <property type="project" value="TreeGrafter"/>
</dbReference>
<comment type="function">
    <text evidence="5">May play the central regulatory role in sporulation. It may be an element of the effector pathway responsible for the activation of sporulation genes in response to nutritional stress. Spo0A may act in concert with spo0H (a sigma factor) to control the expression of some genes that are critical to the sporulation process.</text>
</comment>
<accession>A0A1L5F3Q6</accession>
<reference evidence="10 11" key="1">
    <citation type="submission" date="2016-12" db="EMBL/GenBank/DDBJ databases">
        <title>Complete genome sequence of Clostridium kluyveri JZZ isolated from the pit mud of a Chinese flavor liquor-making factory.</title>
        <authorList>
            <person name="Wang Y."/>
        </authorList>
    </citation>
    <scope>NUCLEOTIDE SEQUENCE [LARGE SCALE GENOMIC DNA]</scope>
    <source>
        <strain evidence="10 11">JZZ</strain>
    </source>
</reference>
<evidence type="ECO:0000256" key="4">
    <source>
        <dbReference type="ARBA" id="ARBA00023163"/>
    </source>
</evidence>
<dbReference type="RefSeq" id="WP_073537339.1">
    <property type="nucleotide sequence ID" value="NZ_CP018335.1"/>
</dbReference>
<dbReference type="PROSITE" id="PS50110">
    <property type="entry name" value="RESPONSE_REGULATORY"/>
    <property type="match status" value="1"/>
</dbReference>
<dbReference type="EMBL" id="CP018335">
    <property type="protein sequence ID" value="APM37651.1"/>
    <property type="molecule type" value="Genomic_DNA"/>
</dbReference>
<feature type="DNA-binding region" description="OmpR/PhoB-type" evidence="7">
    <location>
        <begin position="127"/>
        <end position="224"/>
    </location>
</feature>
<dbReference type="Pfam" id="PF00072">
    <property type="entry name" value="Response_reg"/>
    <property type="match status" value="1"/>
</dbReference>
<sequence>MYKIMIIEDDRALSDNIMEMLIKWDFNVYGVRDYSNILSEFIENKPHLVVMDINLPYFDGFYWCNKIREISQCPIIFLSSRDSNMDIIMAVNMGADDYITKPFSMDVLIAKISALIRRTYSYGEGASELLECNRAILNLTYKTLSYNERKIELTKNEFKIMLLLMKNNGKTISRERIMRTLWDDDNFISDNTLTVNINRLRMRLRDIGLYDFIKTKKGRGYEIS</sequence>
<proteinExistence type="predicted"/>